<feature type="region of interest" description="Disordered" evidence="2">
    <location>
        <begin position="1"/>
        <end position="25"/>
    </location>
</feature>
<sequence length="523" mass="61543">MLPPKGTIKNLGHASRGRRPKSAGAIKARTKAAKMAEAQAQAEHRERLRKLLTQKLTAKHGPGKKQAIRQNVDQFIQKNTAVSELELKKLDKLVEDKNTIDQVWPSARPVEVKPAAGSAVQVIKQKESLSRSETPELTQEIDRHSKWKVLNAYSALKNEDFEASFVQKERDKKKEYRKILDEQMVIKQSKSQEAELRRQDEDFVRSQKQLLSEWREQMKVQEKETKGRYLDQHKTRQLQAQLKKDRAAKEFDAQRAMEWAQVASNQLTIEANKRAAKEAQEAARRKNEEIVRQNILDRAKKAERKKREGEEDVKLMKLYKEKLRKQELQRKEAFKKVQDRLDAFAAKSAGQKGGALYEKQQNDLALELKILREADIKDKADAERDRRDKEDVRTKAKQMQEWNLKSAALKKARERKEVTDELHYAEDFIRQSEDFMRAEKEKFDRIRKMREKHNVELLEHVRLHKLAQKHVEMDEKEEKVNRGLLKDIYADDKYRKRLAERLKFGQKFTMKKSEEFKYKSNVL</sequence>
<dbReference type="EMBL" id="CAKKNE010000005">
    <property type="protein sequence ID" value="CAH0375993.1"/>
    <property type="molecule type" value="Genomic_DNA"/>
</dbReference>
<evidence type="ECO:0000256" key="1">
    <source>
        <dbReference type="SAM" id="Coils"/>
    </source>
</evidence>
<evidence type="ECO:0000256" key="2">
    <source>
        <dbReference type="SAM" id="MobiDB-lite"/>
    </source>
</evidence>
<organism evidence="3 4">
    <name type="scientific">Pelagomonas calceolata</name>
    <dbReference type="NCBI Taxonomy" id="35677"/>
    <lineage>
        <taxon>Eukaryota</taxon>
        <taxon>Sar</taxon>
        <taxon>Stramenopiles</taxon>
        <taxon>Ochrophyta</taxon>
        <taxon>Pelagophyceae</taxon>
        <taxon>Pelagomonadales</taxon>
        <taxon>Pelagomonadaceae</taxon>
        <taxon>Pelagomonas</taxon>
    </lineage>
</organism>
<evidence type="ECO:0008006" key="5">
    <source>
        <dbReference type="Google" id="ProtNLM"/>
    </source>
</evidence>
<keyword evidence="1" id="KW-0175">Coiled coil</keyword>
<dbReference type="Proteomes" id="UP000789595">
    <property type="component" value="Unassembled WGS sequence"/>
</dbReference>
<comment type="caution">
    <text evidence="3">The sequence shown here is derived from an EMBL/GenBank/DDBJ whole genome shotgun (WGS) entry which is preliminary data.</text>
</comment>
<proteinExistence type="predicted"/>
<name>A0A8J2STI4_9STRA</name>
<gene>
    <name evidence="3" type="ORF">PECAL_5P05460</name>
</gene>
<reference evidence="3" key="1">
    <citation type="submission" date="2021-11" db="EMBL/GenBank/DDBJ databases">
        <authorList>
            <consortium name="Genoscope - CEA"/>
            <person name="William W."/>
        </authorList>
    </citation>
    <scope>NUCLEOTIDE SEQUENCE</scope>
</reference>
<feature type="coiled-coil region" evidence="1">
    <location>
        <begin position="269"/>
        <end position="336"/>
    </location>
</feature>
<keyword evidence="4" id="KW-1185">Reference proteome</keyword>
<evidence type="ECO:0000313" key="4">
    <source>
        <dbReference type="Proteomes" id="UP000789595"/>
    </source>
</evidence>
<protein>
    <recommendedName>
        <fullName evidence="5">Trichohyalin-plectin-homology domain-containing protein</fullName>
    </recommendedName>
</protein>
<dbReference type="AlphaFoldDB" id="A0A8J2STI4"/>
<evidence type="ECO:0000313" key="3">
    <source>
        <dbReference type="EMBL" id="CAH0375993.1"/>
    </source>
</evidence>
<accession>A0A8J2STI4</accession>